<dbReference type="Pfam" id="PF13648">
    <property type="entry name" value="Lipocalin_4"/>
    <property type="match status" value="1"/>
</dbReference>
<name>A0A2S1QWH6_9FLAO</name>
<keyword evidence="3" id="KW-1185">Reference proteome</keyword>
<dbReference type="Proteomes" id="UP000244929">
    <property type="component" value="Chromosome"/>
</dbReference>
<sequence length="135" mass="15088">MKNLLSLFLTVMLFASCEPEGSSKQSKLYARWYNVATIQNSVTTPYEHKPCAKDYLDFNSSDVVRSYKVIECDGSQVNAVNKKSGVYTKEGRVVTIKLDGEPDWVVNVESIKDSILTISETVNGKEVIHTYTSVP</sequence>
<dbReference type="EMBL" id="CP029186">
    <property type="protein sequence ID" value="AWH84757.1"/>
    <property type="molecule type" value="Genomic_DNA"/>
</dbReference>
<proteinExistence type="predicted"/>
<dbReference type="KEGG" id="falb:HYN59_06305"/>
<protein>
    <recommendedName>
        <fullName evidence="1">Lipocalin-like domain-containing protein</fullName>
    </recommendedName>
</protein>
<reference evidence="2 3" key="1">
    <citation type="submission" date="2018-04" db="EMBL/GenBank/DDBJ databases">
        <title>Genome sequencing of Flavobacterium sp. HYN0059.</title>
        <authorList>
            <person name="Yi H."/>
            <person name="Baek C."/>
        </authorList>
    </citation>
    <scope>NUCLEOTIDE SEQUENCE [LARGE SCALE GENOMIC DNA]</scope>
    <source>
        <strain evidence="2 3">HYN0059</strain>
    </source>
</reference>
<dbReference type="RefSeq" id="WP_108777463.1">
    <property type="nucleotide sequence ID" value="NZ_CP029186.1"/>
</dbReference>
<dbReference type="PROSITE" id="PS51257">
    <property type="entry name" value="PROKAR_LIPOPROTEIN"/>
    <property type="match status" value="1"/>
</dbReference>
<dbReference type="AlphaFoldDB" id="A0A2S1QWH6"/>
<feature type="domain" description="Lipocalin-like" evidence="1">
    <location>
        <begin position="32"/>
        <end position="118"/>
    </location>
</feature>
<dbReference type="OrthoDB" id="1099015at2"/>
<gene>
    <name evidence="2" type="ORF">HYN59_06305</name>
</gene>
<dbReference type="InterPro" id="IPR024311">
    <property type="entry name" value="Lipocalin-like"/>
</dbReference>
<organism evidence="2 3">
    <name type="scientific">Flavobacterium album</name>
    <dbReference type="NCBI Taxonomy" id="2175091"/>
    <lineage>
        <taxon>Bacteria</taxon>
        <taxon>Pseudomonadati</taxon>
        <taxon>Bacteroidota</taxon>
        <taxon>Flavobacteriia</taxon>
        <taxon>Flavobacteriales</taxon>
        <taxon>Flavobacteriaceae</taxon>
        <taxon>Flavobacterium</taxon>
    </lineage>
</organism>
<evidence type="ECO:0000259" key="1">
    <source>
        <dbReference type="Pfam" id="PF13648"/>
    </source>
</evidence>
<evidence type="ECO:0000313" key="3">
    <source>
        <dbReference type="Proteomes" id="UP000244929"/>
    </source>
</evidence>
<evidence type="ECO:0000313" key="2">
    <source>
        <dbReference type="EMBL" id="AWH84757.1"/>
    </source>
</evidence>
<accession>A0A2S1QWH6</accession>